<sequence>MRQLIRASMAMATVALMLSAVSSTRILLGFWKIFHKQRFADSGGAKTQEKSTTSVEQCSESSVGRFITTRSSASMWSSLSKGFAEYSSQLPLPGALVLLIKHSQVEPSKVVAYISLSCNVFIQSIKNNAIQNEGLHQYQTLHRPPPSLNTKYRCPDRVLNQKARTYQCLSPNGHYDVCSLKS</sequence>
<evidence type="ECO:0000313" key="1">
    <source>
        <dbReference type="EnsemblPlants" id="MELO3C029041.2.1"/>
    </source>
</evidence>
<proteinExistence type="predicted"/>
<organism evidence="1">
    <name type="scientific">Cucumis melo</name>
    <name type="common">Muskmelon</name>
    <dbReference type="NCBI Taxonomy" id="3656"/>
    <lineage>
        <taxon>Eukaryota</taxon>
        <taxon>Viridiplantae</taxon>
        <taxon>Streptophyta</taxon>
        <taxon>Embryophyta</taxon>
        <taxon>Tracheophyta</taxon>
        <taxon>Spermatophyta</taxon>
        <taxon>Magnoliopsida</taxon>
        <taxon>eudicotyledons</taxon>
        <taxon>Gunneridae</taxon>
        <taxon>Pentapetalae</taxon>
        <taxon>rosids</taxon>
        <taxon>fabids</taxon>
        <taxon>Cucurbitales</taxon>
        <taxon>Cucurbitaceae</taxon>
        <taxon>Benincaseae</taxon>
        <taxon>Cucumis</taxon>
    </lineage>
</organism>
<dbReference type="EnsemblPlants" id="MELO3C029041.2.1">
    <property type="protein sequence ID" value="MELO3C029041.2.1"/>
    <property type="gene ID" value="MELO3C029041.2"/>
</dbReference>
<dbReference type="AlphaFoldDB" id="A0A9I9E5F5"/>
<name>A0A9I9E5F5_CUCME</name>
<protein>
    <submittedName>
        <fullName evidence="1">Uncharacterized protein</fullName>
    </submittedName>
</protein>
<reference evidence="1" key="1">
    <citation type="submission" date="2023-03" db="UniProtKB">
        <authorList>
            <consortium name="EnsemblPlants"/>
        </authorList>
    </citation>
    <scope>IDENTIFICATION</scope>
</reference>
<accession>A0A9I9E5F5</accession>
<dbReference type="Gramene" id="MELO3C029041.2.1">
    <property type="protein sequence ID" value="MELO3C029041.2.1"/>
    <property type="gene ID" value="MELO3C029041.2"/>
</dbReference>